<evidence type="ECO:0000313" key="7">
    <source>
        <dbReference type="Proteomes" id="UP000247536"/>
    </source>
</evidence>
<dbReference type="Gene3D" id="1.10.10.10">
    <property type="entry name" value="Winged helix-like DNA-binding domain superfamily/Winged helix DNA-binding domain"/>
    <property type="match status" value="2"/>
</dbReference>
<keyword evidence="3" id="KW-0238">DNA-binding</keyword>
<keyword evidence="7" id="KW-1185">Reference proteome</keyword>
<dbReference type="SUPFAM" id="SSF53850">
    <property type="entry name" value="Periplasmic binding protein-like II"/>
    <property type="match status" value="1"/>
</dbReference>
<feature type="domain" description="HTH lysR-type" evidence="5">
    <location>
        <begin position="18"/>
        <end position="75"/>
    </location>
</feature>
<reference evidence="6 7" key="1">
    <citation type="submission" date="2018-06" db="EMBL/GenBank/DDBJ databases">
        <title>Rhizobium wuzhouense sp. nov., isolated from roots of Oryza officinalis.</title>
        <authorList>
            <person name="Yuan T."/>
        </authorList>
    </citation>
    <scope>NUCLEOTIDE SEQUENCE [LARGE SCALE GENOMIC DNA]</scope>
    <source>
        <strain evidence="6 7">W44</strain>
    </source>
</reference>
<name>A0ABX5NNK3_9HYPH</name>
<protein>
    <recommendedName>
        <fullName evidence="5">HTH lysR-type domain-containing protein</fullName>
    </recommendedName>
</protein>
<dbReference type="Proteomes" id="UP000247536">
    <property type="component" value="Unassembled WGS sequence"/>
</dbReference>
<feature type="domain" description="HTH lysR-type" evidence="5">
    <location>
        <begin position="112"/>
        <end position="169"/>
    </location>
</feature>
<gene>
    <name evidence="6" type="ORF">DMY87_16825</name>
</gene>
<organism evidence="6 7">
    <name type="scientific">Rhizobium wuzhouense</name>
    <dbReference type="NCBI Taxonomy" id="1986026"/>
    <lineage>
        <taxon>Bacteria</taxon>
        <taxon>Pseudomonadati</taxon>
        <taxon>Pseudomonadota</taxon>
        <taxon>Alphaproteobacteria</taxon>
        <taxon>Hyphomicrobiales</taxon>
        <taxon>Rhizobiaceae</taxon>
        <taxon>Rhizobium/Agrobacterium group</taxon>
        <taxon>Rhizobium</taxon>
    </lineage>
</organism>
<dbReference type="InterPro" id="IPR000847">
    <property type="entry name" value="LysR_HTH_N"/>
</dbReference>
<comment type="caution">
    <text evidence="6">The sequence shown here is derived from an EMBL/GenBank/DDBJ whole genome shotgun (WGS) entry which is preliminary data.</text>
</comment>
<dbReference type="InterPro" id="IPR036390">
    <property type="entry name" value="WH_DNA-bd_sf"/>
</dbReference>
<sequence length="413" mass="44420">MLNRGCVLPSHPALRGPMDTFTLIAAHTVLTCGGLRQAARALARPAASVSAALIRLEKALATPLMIKTRATIAPTLEAQRLRPDLETAADISQQLHSLLGSAGQGNPPVRTVSLLALQRYCDVVRAGSIRRAARDLQMGQPQLSRQIAGLETLAGQPLLERTVGGALPTAIGRELLAHAEALDAVWQGMTRQADRDFRRTISTFRLGTIIPLGHESETARQLAALAARWLSERPKTPLFISSTTAEDLLSGLQSGQFDLALLDTDLVPAHLERKVVANLSLAIVGRPPSLSDGAPDLPSLICSRPIAVPSKRSGLRQMFTAYLASHLTEAERDGLTLLEIDSLPILVNLVLEHGFLAVLPEASFAKMDGPLDAVRLEPDYDLKLTLAWPPSFAARRLADLVLKSLWVQPTTLG</sequence>
<dbReference type="PANTHER" id="PTHR30126:SF98">
    <property type="entry name" value="HTH-TYPE TRANSCRIPTIONAL ACTIVATOR BAUR"/>
    <property type="match status" value="1"/>
</dbReference>
<dbReference type="InterPro" id="IPR005119">
    <property type="entry name" value="LysR_subst-bd"/>
</dbReference>
<dbReference type="InterPro" id="IPR036388">
    <property type="entry name" value="WH-like_DNA-bd_sf"/>
</dbReference>
<evidence type="ECO:0000256" key="4">
    <source>
        <dbReference type="ARBA" id="ARBA00023163"/>
    </source>
</evidence>
<evidence type="ECO:0000256" key="2">
    <source>
        <dbReference type="ARBA" id="ARBA00023015"/>
    </source>
</evidence>
<dbReference type="EMBL" id="QJRY01000006">
    <property type="protein sequence ID" value="PYB71858.1"/>
    <property type="molecule type" value="Genomic_DNA"/>
</dbReference>
<dbReference type="PANTHER" id="PTHR30126">
    <property type="entry name" value="HTH-TYPE TRANSCRIPTIONAL REGULATOR"/>
    <property type="match status" value="1"/>
</dbReference>
<dbReference type="Pfam" id="PF03466">
    <property type="entry name" value="LysR_substrate"/>
    <property type="match status" value="1"/>
</dbReference>
<comment type="similarity">
    <text evidence="1">Belongs to the LysR transcriptional regulatory family.</text>
</comment>
<dbReference type="Pfam" id="PF00126">
    <property type="entry name" value="HTH_1"/>
    <property type="match status" value="2"/>
</dbReference>
<keyword evidence="4" id="KW-0804">Transcription</keyword>
<evidence type="ECO:0000313" key="6">
    <source>
        <dbReference type="EMBL" id="PYB71858.1"/>
    </source>
</evidence>
<accession>A0ABX5NNK3</accession>
<evidence type="ECO:0000259" key="5">
    <source>
        <dbReference type="PROSITE" id="PS50931"/>
    </source>
</evidence>
<proteinExistence type="inferred from homology"/>
<keyword evidence="2" id="KW-0805">Transcription regulation</keyword>
<evidence type="ECO:0000256" key="1">
    <source>
        <dbReference type="ARBA" id="ARBA00009437"/>
    </source>
</evidence>
<evidence type="ECO:0000256" key="3">
    <source>
        <dbReference type="ARBA" id="ARBA00023125"/>
    </source>
</evidence>
<dbReference type="SUPFAM" id="SSF46785">
    <property type="entry name" value="Winged helix' DNA-binding domain"/>
    <property type="match status" value="2"/>
</dbReference>
<dbReference type="PROSITE" id="PS50931">
    <property type="entry name" value="HTH_LYSR"/>
    <property type="match status" value="2"/>
</dbReference>
<dbReference type="Gene3D" id="3.40.190.10">
    <property type="entry name" value="Periplasmic binding protein-like II"/>
    <property type="match status" value="2"/>
</dbReference>